<dbReference type="GO" id="GO:0000725">
    <property type="term" value="P:recombinational repair"/>
    <property type="evidence" value="ECO:0007669"/>
    <property type="project" value="TreeGrafter"/>
</dbReference>
<feature type="region of interest" description="Disordered" evidence="1">
    <location>
        <begin position="1195"/>
        <end position="1258"/>
    </location>
</feature>
<feature type="compositionally biased region" description="Gly residues" evidence="1">
    <location>
        <begin position="1050"/>
        <end position="1061"/>
    </location>
</feature>
<evidence type="ECO:0008006" key="4">
    <source>
        <dbReference type="Google" id="ProtNLM"/>
    </source>
</evidence>
<dbReference type="PANTHER" id="PTHR11070">
    <property type="entry name" value="UVRD / RECB / PCRA DNA HELICASE FAMILY MEMBER"/>
    <property type="match status" value="1"/>
</dbReference>
<dbReference type="InterPro" id="IPR027417">
    <property type="entry name" value="P-loop_NTPase"/>
</dbReference>
<feature type="region of interest" description="Disordered" evidence="1">
    <location>
        <begin position="911"/>
        <end position="1009"/>
    </location>
</feature>
<sequence>MMSCWLLEAVAVIHARFCTAFPLLLLALVDNLLRDTVMPETRAAALVLAGLVASSQGAAQPSAAAILFCAFVFAEDGAGIPQLLSRLYQMAYVVDAATLEAFLDHGLQLLKGAAAQGRHKAGTSSSRISWTSQLQRLCEVVEATRAAQALDTAEAGLGPCRPEETAVRGVLSWCGKTLTVEQARIVVAANTLQDKVMWVQAFAGSAKTFTARAIVAHHRSLRILYVVFNKKNRVEARTAMWDDWQHRTTRTGGKANFTVKTTHSLAYGWAAENFPNRVMGSACSQHCIRLHTTPTPTTLLRSNKIPPAMIRYRLAVLWNLVGQGRSINSSLKAIGYPAVKAVSDGLDCFLASDSEDLGKEHFKRLYGKARELALEAVGNALAAAAELAAGGAAASSIREDRSPRSTRPPNEVCFNTLVNAARDLWVDMRRPDSILPLTHNAYLKLFALSKPTLVDMDYVPYDLIVVDETQDLNAVTRQLVVDCQTKTPVILLGDQYQQIYSFNYACGLMGPAGRRMIPKERHGPTLPLSSAFRYDREIAAAINPILKALGEEGCVVGRRHEATPANPASVVYVTAPLDKDPRCASIQELASAIGSGASRWVQLPLQSAVPNPAWPLELSRAGPGCDAVAIPDTMLPGTWPRVMLVARYNLTLVRLSLELAALGFKVCVTFGQKAKEEPAAQQPQAQPSLTPPAAGAPPAAATPTGAQTPLSRKSLPFHLQLVLDVADLRDGVVRNHPEDHPMHGLADVAELTEMVQSGLEPELALALKLVDQLAGPSEEGGPSAASRVEAKLVDLASRLVLERSQADYYLVTSHKAKGDEAPIVQLADDFTVKLAPTEEKGRNRLDRIVQNSGYGPAPDEANALYVAATRAQRVLVCNQDVSALLLRMDAPTLRPRPPLELVENTRAGVAGGPSAWPSAELTAGPNAGGAWAAGPGPSAAGAGGGRDASKRLHADLREGPGDHAEGPAAKAIRSSSVPSGVGPPSGTAAGGGAGAGGDASSAGSGRGAEDDDEAFVAACCAALDAFERQEEERQRQGAQGQQQGAHGSDPGAGGAGDGGGEAAQEATSLACPECGEYSRPDPQVTSRWRVESRGRLLCRACEMDSIFGPTLALVQGQAAQAAPGCRQWQLQPPQACYPPQGPAGYQQAPQACYPSQGPAGYQPPLQAGYLPRGPTGYQQAPQACYPAQGPAGYQQAPRDCYPAQGPAGYQQHPQAVWHSSSAATVPFRGRGPSRDGHSKAGWEAGPGPDTRPTLGHGA</sequence>
<feature type="compositionally biased region" description="Basic and acidic residues" evidence="1">
    <location>
        <begin position="947"/>
        <end position="965"/>
    </location>
</feature>
<dbReference type="GO" id="GO:0003677">
    <property type="term" value="F:DNA binding"/>
    <property type="evidence" value="ECO:0007669"/>
    <property type="project" value="InterPro"/>
</dbReference>
<dbReference type="Gene3D" id="3.40.50.300">
    <property type="entry name" value="P-loop containing nucleotide triphosphate hydrolases"/>
    <property type="match status" value="3"/>
</dbReference>
<feature type="compositionally biased region" description="Low complexity" evidence="1">
    <location>
        <begin position="923"/>
        <end position="940"/>
    </location>
</feature>
<proteinExistence type="predicted"/>
<evidence type="ECO:0000313" key="2">
    <source>
        <dbReference type="EMBL" id="KAG2494390.1"/>
    </source>
</evidence>
<dbReference type="SUPFAM" id="SSF52540">
    <property type="entry name" value="P-loop containing nucleoside triphosphate hydrolases"/>
    <property type="match status" value="1"/>
</dbReference>
<dbReference type="GO" id="GO:0043138">
    <property type="term" value="F:3'-5' DNA helicase activity"/>
    <property type="evidence" value="ECO:0007669"/>
    <property type="project" value="TreeGrafter"/>
</dbReference>
<keyword evidence="3" id="KW-1185">Reference proteome</keyword>
<dbReference type="Pfam" id="PF13245">
    <property type="entry name" value="AAA_19"/>
    <property type="match status" value="1"/>
</dbReference>
<feature type="compositionally biased region" description="Low complexity" evidence="1">
    <location>
        <begin position="973"/>
        <end position="987"/>
    </location>
</feature>
<organism evidence="2 3">
    <name type="scientific">Edaphochlamys debaryana</name>
    <dbReference type="NCBI Taxonomy" id="47281"/>
    <lineage>
        <taxon>Eukaryota</taxon>
        <taxon>Viridiplantae</taxon>
        <taxon>Chlorophyta</taxon>
        <taxon>core chlorophytes</taxon>
        <taxon>Chlorophyceae</taxon>
        <taxon>CS clade</taxon>
        <taxon>Chlamydomonadales</taxon>
        <taxon>Chlamydomonadales incertae sedis</taxon>
        <taxon>Edaphochlamys</taxon>
    </lineage>
</organism>
<gene>
    <name evidence="2" type="ORF">HYH03_007443</name>
</gene>
<evidence type="ECO:0000256" key="1">
    <source>
        <dbReference type="SAM" id="MobiDB-lite"/>
    </source>
</evidence>
<protein>
    <recommendedName>
        <fullName evidence="4">DNA helicase</fullName>
    </recommendedName>
</protein>
<accession>A0A835Y8J4</accession>
<comment type="caution">
    <text evidence="2">The sequence shown here is derived from an EMBL/GenBank/DDBJ whole genome shotgun (WGS) entry which is preliminary data.</text>
</comment>
<dbReference type="InterPro" id="IPR000212">
    <property type="entry name" value="DNA_helicase_UvrD/REP"/>
</dbReference>
<evidence type="ECO:0000313" key="3">
    <source>
        <dbReference type="Proteomes" id="UP000612055"/>
    </source>
</evidence>
<dbReference type="GO" id="GO:0005634">
    <property type="term" value="C:nucleus"/>
    <property type="evidence" value="ECO:0007669"/>
    <property type="project" value="TreeGrafter"/>
</dbReference>
<feature type="compositionally biased region" description="Polar residues" evidence="1">
    <location>
        <begin position="1211"/>
        <end position="1223"/>
    </location>
</feature>
<feature type="compositionally biased region" description="Low complexity" evidence="1">
    <location>
        <begin position="1036"/>
        <end position="1049"/>
    </location>
</feature>
<reference evidence="2" key="1">
    <citation type="journal article" date="2020" name="bioRxiv">
        <title>Comparative genomics of Chlamydomonas.</title>
        <authorList>
            <person name="Craig R.J."/>
            <person name="Hasan A.R."/>
            <person name="Ness R.W."/>
            <person name="Keightley P.D."/>
        </authorList>
    </citation>
    <scope>NUCLEOTIDE SEQUENCE</scope>
    <source>
        <strain evidence="2">CCAP 11/70</strain>
    </source>
</reference>
<name>A0A835Y8J4_9CHLO</name>
<dbReference type="GO" id="GO:0005524">
    <property type="term" value="F:ATP binding"/>
    <property type="evidence" value="ECO:0007669"/>
    <property type="project" value="InterPro"/>
</dbReference>
<feature type="region of interest" description="Disordered" evidence="1">
    <location>
        <begin position="677"/>
        <end position="709"/>
    </location>
</feature>
<dbReference type="AlphaFoldDB" id="A0A835Y8J4"/>
<feature type="compositionally biased region" description="Gly residues" evidence="1">
    <location>
        <begin position="988"/>
        <end position="997"/>
    </location>
</feature>
<dbReference type="PANTHER" id="PTHR11070:SF2">
    <property type="entry name" value="ATP-DEPENDENT DNA HELICASE SRS2"/>
    <property type="match status" value="1"/>
</dbReference>
<dbReference type="Proteomes" id="UP000612055">
    <property type="component" value="Unassembled WGS sequence"/>
</dbReference>
<dbReference type="EMBL" id="JAEHOE010000031">
    <property type="protein sequence ID" value="KAG2494390.1"/>
    <property type="molecule type" value="Genomic_DNA"/>
</dbReference>
<feature type="compositionally biased region" description="Low complexity" evidence="1">
    <location>
        <begin position="679"/>
        <end position="709"/>
    </location>
</feature>
<dbReference type="OrthoDB" id="550469at2759"/>
<feature type="region of interest" description="Disordered" evidence="1">
    <location>
        <begin position="1028"/>
        <end position="1067"/>
    </location>
</feature>